<dbReference type="SUPFAM" id="SSF52540">
    <property type="entry name" value="P-loop containing nucleoside triphosphate hydrolases"/>
    <property type="match status" value="1"/>
</dbReference>
<evidence type="ECO:0000256" key="6">
    <source>
        <dbReference type="ARBA" id="ARBA00023136"/>
    </source>
</evidence>
<dbReference type="PRINTS" id="PR00364">
    <property type="entry name" value="DISEASERSIST"/>
</dbReference>
<organism evidence="9 10">
    <name type="scientific">Lachnellula occidentalis</name>
    <dbReference type="NCBI Taxonomy" id="215460"/>
    <lineage>
        <taxon>Eukaryota</taxon>
        <taxon>Fungi</taxon>
        <taxon>Dikarya</taxon>
        <taxon>Ascomycota</taxon>
        <taxon>Pezizomycotina</taxon>
        <taxon>Leotiomycetes</taxon>
        <taxon>Helotiales</taxon>
        <taxon>Lachnaceae</taxon>
        <taxon>Lachnellula</taxon>
    </lineage>
</organism>
<evidence type="ECO:0008006" key="11">
    <source>
        <dbReference type="Google" id="ProtNLM"/>
    </source>
</evidence>
<feature type="transmembrane region" description="Helical" evidence="8">
    <location>
        <begin position="943"/>
        <end position="967"/>
    </location>
</feature>
<dbReference type="GO" id="GO:0005739">
    <property type="term" value="C:mitochondrion"/>
    <property type="evidence" value="ECO:0007669"/>
    <property type="project" value="UniProtKB-SubCell"/>
</dbReference>
<sequence length="999" mass="111475">MSTEFTFLREIYISSPPEDAEVDIIAIHGFSPLETPKHAEDTWTAASSQKMWLRDFLPHKVPKSRIFLSGYWTNSAFLSGTAHIDDHAEDLFSRLMHKRKHCPDRPIIFICHSLGALIVKRGLFICNGNHKFLLPIYKATYGLVLFATPHRDNKQSGTGDIVASIAKGIVGFEANKLLSGLGYNRLFVKLMRNTERAYSHVATFYETLPVPDIGIVVEKDSAVIGLPGGLEIGLEIKFEEEDGDDFRPVWQEIQALVEAAINNAKWVMVQPLPYDVHADSVGDAKQRDYSGEYRVAFNLDRGPTVSKFVGRPGEMRELERTLLPKQLSGRQKKFVLIGIGGIGKTQLAVEFSRQHHHEFSAVFWLDGSSEDSVKRSIVSCASRIPEGQISKSSRIHSADIKLIIQEVLSWLARQNNTDWLLIFDNVERKYSRRNPDPDAYDPDAYDITRYFPDAHHGSILITTRLAKLVHSTRFFSRLRVGKVNKHQAEAILRNVYTNCSEETHSTDGDALTNPAEVERLLELLDGLPLAINHVGAQLRKSGIGLERYIKLFEQQKELTESESRGGALASNVTTSLGLLERGLWGDSTETATAMSHDSGYASMESKQLLEAKSNELDTKSIALSTALKIAARLETVMKSNSEFQRTLEDSSSLEKPKDPGFPKWVKNAFRRSLRPPILLGSQRIEWICKCGDLLHMDFDSNSTGSFPTMKALLRFQSATLQPSGSSDAPGQPLPRALRMPIQAHSRENIAQSLATQSDPVTGLHSSNTPHTSPGALAKASTALTPSLIFLELCVNTGKYLKSLGEIDVSSIDTDGDFFATVKAHYLQLRGFRARFWLLKPMTVSYVRFSVEDRCRVGILHKPIALPPKPEVDAKRYLYNPCPLENELPISSDLFLHYLFSCSAPSHNLIWLPRIPRKLDTSILASPTPASFGWGVHINEGPDYLTIFILNLVVLGASGVAALLWTFFRHDFQGAMALAAWIVMLLNTLMLVFVAKWSQE</sequence>
<dbReference type="GO" id="GO:0016020">
    <property type="term" value="C:membrane"/>
    <property type="evidence" value="ECO:0007669"/>
    <property type="project" value="UniProtKB-SubCell"/>
</dbReference>
<name>A0A8H8REC2_9HELO</name>
<proteinExistence type="predicted"/>
<dbReference type="PANTHER" id="PTHR48182">
    <property type="entry name" value="PROTEIN SERAC1"/>
    <property type="match status" value="1"/>
</dbReference>
<dbReference type="GO" id="GO:0005783">
    <property type="term" value="C:endoplasmic reticulum"/>
    <property type="evidence" value="ECO:0007669"/>
    <property type="project" value="UniProtKB-SubCell"/>
</dbReference>
<dbReference type="InterPro" id="IPR052374">
    <property type="entry name" value="SERAC1"/>
</dbReference>
<dbReference type="Gene3D" id="3.40.50.300">
    <property type="entry name" value="P-loop containing nucleotide triphosphate hydrolases"/>
    <property type="match status" value="1"/>
</dbReference>
<evidence type="ECO:0000256" key="5">
    <source>
        <dbReference type="ARBA" id="ARBA00023128"/>
    </source>
</evidence>
<feature type="region of interest" description="Disordered" evidence="7">
    <location>
        <begin position="754"/>
        <end position="776"/>
    </location>
</feature>
<evidence type="ECO:0000256" key="7">
    <source>
        <dbReference type="SAM" id="MobiDB-lite"/>
    </source>
</evidence>
<keyword evidence="5" id="KW-0496">Mitochondrion</keyword>
<dbReference type="OrthoDB" id="409136at2759"/>
<protein>
    <recommendedName>
        <fullName evidence="11">NB-ARC domain-containing protein</fullName>
    </recommendedName>
</protein>
<keyword evidence="10" id="KW-1185">Reference proteome</keyword>
<dbReference type="AlphaFoldDB" id="A0A8H8REC2"/>
<keyword evidence="4" id="KW-0256">Endoplasmic reticulum</keyword>
<evidence type="ECO:0000256" key="8">
    <source>
        <dbReference type="SAM" id="Phobius"/>
    </source>
</evidence>
<gene>
    <name evidence="9" type="ORF">LOCC1_G008328</name>
</gene>
<dbReference type="Gene3D" id="3.40.50.1820">
    <property type="entry name" value="alpha/beta hydrolase"/>
    <property type="match status" value="1"/>
</dbReference>
<dbReference type="InterPro" id="IPR027417">
    <property type="entry name" value="P-loop_NTPase"/>
</dbReference>
<dbReference type="EMBL" id="QGMI01001608">
    <property type="protein sequence ID" value="TVY32678.1"/>
    <property type="molecule type" value="Genomic_DNA"/>
</dbReference>
<evidence type="ECO:0000256" key="4">
    <source>
        <dbReference type="ARBA" id="ARBA00022824"/>
    </source>
</evidence>
<dbReference type="PANTHER" id="PTHR48182:SF2">
    <property type="entry name" value="PROTEIN SERAC1"/>
    <property type="match status" value="1"/>
</dbReference>
<dbReference type="Proteomes" id="UP000443090">
    <property type="component" value="Unassembled WGS sequence"/>
</dbReference>
<dbReference type="GO" id="GO:0043531">
    <property type="term" value="F:ADP binding"/>
    <property type="evidence" value="ECO:0007669"/>
    <property type="project" value="InterPro"/>
</dbReference>
<comment type="caution">
    <text evidence="9">The sequence shown here is derived from an EMBL/GenBank/DDBJ whole genome shotgun (WGS) entry which is preliminary data.</text>
</comment>
<evidence type="ECO:0000256" key="3">
    <source>
        <dbReference type="ARBA" id="ARBA00004370"/>
    </source>
</evidence>
<evidence type="ECO:0000256" key="2">
    <source>
        <dbReference type="ARBA" id="ARBA00004240"/>
    </source>
</evidence>
<comment type="subcellular location">
    <subcellularLocation>
        <location evidence="2">Endoplasmic reticulum</location>
    </subcellularLocation>
    <subcellularLocation>
        <location evidence="3">Membrane</location>
    </subcellularLocation>
    <subcellularLocation>
        <location evidence="1">Mitochondrion</location>
    </subcellularLocation>
</comment>
<keyword evidence="6 8" id="KW-0472">Membrane</keyword>
<accession>A0A8H8REC2</accession>
<reference evidence="9 10" key="1">
    <citation type="submission" date="2018-05" db="EMBL/GenBank/DDBJ databases">
        <title>Genome sequencing and assembly of the regulated plant pathogen Lachnellula willkommii and related sister species for the development of diagnostic species identification markers.</title>
        <authorList>
            <person name="Giroux E."/>
            <person name="Bilodeau G."/>
        </authorList>
    </citation>
    <scope>NUCLEOTIDE SEQUENCE [LARGE SCALE GENOMIC DNA]</scope>
    <source>
        <strain evidence="9 10">CBS 160.35</strain>
    </source>
</reference>
<keyword evidence="8" id="KW-1133">Transmembrane helix</keyword>
<feature type="compositionally biased region" description="Polar residues" evidence="7">
    <location>
        <begin position="754"/>
        <end position="771"/>
    </location>
</feature>
<evidence type="ECO:0000313" key="9">
    <source>
        <dbReference type="EMBL" id="TVY32678.1"/>
    </source>
</evidence>
<dbReference type="InterPro" id="IPR029058">
    <property type="entry name" value="AB_hydrolase_fold"/>
</dbReference>
<keyword evidence="8" id="KW-0812">Transmembrane</keyword>
<feature type="transmembrane region" description="Helical" evidence="8">
    <location>
        <begin position="974"/>
        <end position="994"/>
    </location>
</feature>
<evidence type="ECO:0000313" key="10">
    <source>
        <dbReference type="Proteomes" id="UP000443090"/>
    </source>
</evidence>
<dbReference type="SUPFAM" id="SSF53474">
    <property type="entry name" value="alpha/beta-Hydrolases"/>
    <property type="match status" value="1"/>
</dbReference>
<evidence type="ECO:0000256" key="1">
    <source>
        <dbReference type="ARBA" id="ARBA00004173"/>
    </source>
</evidence>